<organism evidence="5 6">
    <name type="scientific">Pseudonocardia abyssalis</name>
    <dbReference type="NCBI Taxonomy" id="2792008"/>
    <lineage>
        <taxon>Bacteria</taxon>
        <taxon>Bacillati</taxon>
        <taxon>Actinomycetota</taxon>
        <taxon>Actinomycetes</taxon>
        <taxon>Pseudonocardiales</taxon>
        <taxon>Pseudonocardiaceae</taxon>
        <taxon>Pseudonocardia</taxon>
    </lineage>
</organism>
<evidence type="ECO:0000313" key="5">
    <source>
        <dbReference type="EMBL" id="MBW0133744.1"/>
    </source>
</evidence>
<comment type="caution">
    <text evidence="5">The sequence shown here is derived from an EMBL/GenBank/DDBJ whole genome shotgun (WGS) entry which is preliminary data.</text>
</comment>
<keyword evidence="6" id="KW-1185">Reference proteome</keyword>
<keyword evidence="1" id="KW-0732">Signal</keyword>
<dbReference type="Proteomes" id="UP000694287">
    <property type="component" value="Unassembled WGS sequence"/>
</dbReference>
<evidence type="ECO:0000256" key="2">
    <source>
        <dbReference type="ARBA" id="ARBA00022737"/>
    </source>
</evidence>
<sequence length="339" mass="36082">MTLAPARADLRFTVDDRWGRLPERLAHTDVAAVDVDADDVVYLFTRDRDGVVVLDPDGTVRTAWGDGLFTTPHGLTVAPDGTVYCVDCGDHTIRRFTPDGRLLQTIGTPGSAADTGYGRRGPTVVHLNETIQRPAGPFNGCTNLTIAPDGDLFVADGYGNCRVHRLSPDGELLGSWGGIGIGPGEFHLPHAICATPDGLLLVGDRENERIQVIDLDGTYRTEWTDVQRPSDITVGPDGLLYVAELWRPRGSASFTGGASTTDLPGRVSVLDRDGRVVARWGASTVMRDAPGNFVAPHGIAVDSTGAVYVAEVTGTFGVATGRVPAAMADHQLQKFTPIS</sequence>
<evidence type="ECO:0000256" key="4">
    <source>
        <dbReference type="PROSITE-ProRule" id="PRU00504"/>
    </source>
</evidence>
<evidence type="ECO:0000256" key="1">
    <source>
        <dbReference type="ARBA" id="ARBA00022729"/>
    </source>
</evidence>
<dbReference type="RefSeq" id="WP_218602005.1">
    <property type="nucleotide sequence ID" value="NZ_JADQDJ010000043.1"/>
</dbReference>
<dbReference type="CDD" id="cd14958">
    <property type="entry name" value="NHL_PAL_like"/>
    <property type="match status" value="1"/>
</dbReference>
<feature type="repeat" description="NHL" evidence="4">
    <location>
        <begin position="65"/>
        <end position="99"/>
    </location>
</feature>
<feature type="repeat" description="NHL" evidence="4">
    <location>
        <begin position="177"/>
        <end position="216"/>
    </location>
</feature>
<keyword evidence="2" id="KW-0677">Repeat</keyword>
<protein>
    <recommendedName>
        <fullName evidence="7">NHL repeat-containing protein</fullName>
    </recommendedName>
</protein>
<dbReference type="EMBL" id="JADQDK010000001">
    <property type="protein sequence ID" value="MBW0133744.1"/>
    <property type="molecule type" value="Genomic_DNA"/>
</dbReference>
<proteinExistence type="predicted"/>
<dbReference type="PROSITE" id="PS51125">
    <property type="entry name" value="NHL"/>
    <property type="match status" value="2"/>
</dbReference>
<name>A0ABS6UNF4_9PSEU</name>
<dbReference type="InterPro" id="IPR001258">
    <property type="entry name" value="NHL_repeat"/>
</dbReference>
<evidence type="ECO:0000313" key="6">
    <source>
        <dbReference type="Proteomes" id="UP000694287"/>
    </source>
</evidence>
<dbReference type="PANTHER" id="PTHR10680:SF38">
    <property type="entry name" value="BLL1368 PROTEIN"/>
    <property type="match status" value="1"/>
</dbReference>
<dbReference type="PANTHER" id="PTHR10680">
    <property type="entry name" value="PEPTIDYL-GLYCINE ALPHA-AMIDATING MONOOXYGENASE"/>
    <property type="match status" value="1"/>
</dbReference>
<accession>A0ABS6UNF4</accession>
<reference evidence="5 6" key="1">
    <citation type="submission" date="2020-11" db="EMBL/GenBank/DDBJ databases">
        <title>Pseudonocardia abyssalis sp. nov. and Pseudonocardia oceani sp. nov., description and phylogenomic analysis of two novel actinomycetes isolated from the deep Southern Ocean.</title>
        <authorList>
            <person name="Parra J."/>
        </authorList>
    </citation>
    <scope>NUCLEOTIDE SEQUENCE [LARGE SCALE GENOMIC DNA]</scope>
    <source>
        <strain evidence="5 6">KRD-168</strain>
    </source>
</reference>
<gene>
    <name evidence="5" type="ORF">I4I81_05695</name>
</gene>
<evidence type="ECO:0008006" key="7">
    <source>
        <dbReference type="Google" id="ProtNLM"/>
    </source>
</evidence>
<keyword evidence="3" id="KW-0325">Glycoprotein</keyword>
<evidence type="ECO:0000256" key="3">
    <source>
        <dbReference type="ARBA" id="ARBA00023180"/>
    </source>
</evidence>
<dbReference type="Pfam" id="PF01436">
    <property type="entry name" value="NHL"/>
    <property type="match status" value="2"/>
</dbReference>